<accession>A0A918V5G6</accession>
<evidence type="ECO:0000256" key="2">
    <source>
        <dbReference type="SAM" id="SignalP"/>
    </source>
</evidence>
<dbReference type="Proteomes" id="UP000636004">
    <property type="component" value="Unassembled WGS sequence"/>
</dbReference>
<dbReference type="EMBL" id="BMWZ01000001">
    <property type="protein sequence ID" value="GGZ71419.1"/>
    <property type="molecule type" value="Genomic_DNA"/>
</dbReference>
<feature type="domain" description="Peptidoglycan binding-like" evidence="3">
    <location>
        <begin position="118"/>
        <end position="171"/>
    </location>
</feature>
<evidence type="ECO:0000313" key="5">
    <source>
        <dbReference type="Proteomes" id="UP000636004"/>
    </source>
</evidence>
<proteinExistence type="predicted"/>
<keyword evidence="2" id="KW-0732">Signal</keyword>
<evidence type="ECO:0000313" key="4">
    <source>
        <dbReference type="EMBL" id="GGZ71419.1"/>
    </source>
</evidence>
<feature type="chain" id="PRO_5038054534" description="Peptidoglycan binding-like domain-containing protein" evidence="2">
    <location>
        <begin position="28"/>
        <end position="176"/>
    </location>
</feature>
<dbReference type="InterPro" id="IPR036366">
    <property type="entry name" value="PGBDSf"/>
</dbReference>
<comment type="caution">
    <text evidence="4">The sequence shown here is derived from an EMBL/GenBank/DDBJ whole genome shotgun (WGS) entry which is preliminary data.</text>
</comment>
<dbReference type="SUPFAM" id="SSF47090">
    <property type="entry name" value="PGBD-like"/>
    <property type="match status" value="1"/>
</dbReference>
<dbReference type="Gene3D" id="1.10.101.10">
    <property type="entry name" value="PGBD-like superfamily/PGBD"/>
    <property type="match status" value="1"/>
</dbReference>
<dbReference type="Pfam" id="PF01471">
    <property type="entry name" value="PG_binding_1"/>
    <property type="match status" value="1"/>
</dbReference>
<gene>
    <name evidence="4" type="ORF">GCM10007028_05910</name>
</gene>
<name>A0A918V5G6_9FLAO</name>
<reference evidence="4" key="1">
    <citation type="journal article" date="2014" name="Int. J. Syst. Evol. Microbiol.">
        <title>Complete genome sequence of Corynebacterium casei LMG S-19264T (=DSM 44701T), isolated from a smear-ripened cheese.</title>
        <authorList>
            <consortium name="US DOE Joint Genome Institute (JGI-PGF)"/>
            <person name="Walter F."/>
            <person name="Albersmeier A."/>
            <person name="Kalinowski J."/>
            <person name="Ruckert C."/>
        </authorList>
    </citation>
    <scope>NUCLEOTIDE SEQUENCE</scope>
    <source>
        <strain evidence="4">KCTC 12710</strain>
    </source>
</reference>
<feature type="compositionally biased region" description="Basic and acidic residues" evidence="1">
    <location>
        <begin position="86"/>
        <end position="100"/>
    </location>
</feature>
<evidence type="ECO:0000256" key="1">
    <source>
        <dbReference type="SAM" id="MobiDB-lite"/>
    </source>
</evidence>
<organism evidence="4 5">
    <name type="scientific">Algibacter mikhailovii</name>
    <dbReference type="NCBI Taxonomy" id="425498"/>
    <lineage>
        <taxon>Bacteria</taxon>
        <taxon>Pseudomonadati</taxon>
        <taxon>Bacteroidota</taxon>
        <taxon>Flavobacteriia</taxon>
        <taxon>Flavobacteriales</taxon>
        <taxon>Flavobacteriaceae</taxon>
        <taxon>Algibacter</taxon>
    </lineage>
</organism>
<dbReference type="InterPro" id="IPR036365">
    <property type="entry name" value="PGBD-like_sf"/>
</dbReference>
<feature type="region of interest" description="Disordered" evidence="1">
    <location>
        <begin position="76"/>
        <end position="100"/>
    </location>
</feature>
<feature type="signal peptide" evidence="2">
    <location>
        <begin position="1"/>
        <end position="27"/>
    </location>
</feature>
<keyword evidence="5" id="KW-1185">Reference proteome</keyword>
<dbReference type="InterPro" id="IPR002477">
    <property type="entry name" value="Peptidoglycan-bd-like"/>
</dbReference>
<evidence type="ECO:0000259" key="3">
    <source>
        <dbReference type="Pfam" id="PF01471"/>
    </source>
</evidence>
<sequence length="176" mass="19154">MKTKQKRIIVTLTFLLCGVIFQSAVQAQALGRAFGGALGGAALGSLVGGRDGAQTGAIIGGVVGLAQGAKEKKQREAQQAAYARQQAERERLQKAQQKAEMERLKKQEEQQENFESGTVLEIQKSLMRMGFDPGDINGKMQPATENAIRLYENKYGLLETGRPSQELLKHMLQHGG</sequence>
<dbReference type="AlphaFoldDB" id="A0A918V5G6"/>
<protein>
    <recommendedName>
        <fullName evidence="3">Peptidoglycan binding-like domain-containing protein</fullName>
    </recommendedName>
</protein>
<dbReference type="RefSeq" id="WP_189359265.1">
    <property type="nucleotide sequence ID" value="NZ_BMWZ01000001.1"/>
</dbReference>
<reference evidence="4" key="2">
    <citation type="submission" date="2020-09" db="EMBL/GenBank/DDBJ databases">
        <authorList>
            <person name="Sun Q."/>
            <person name="Kim S."/>
        </authorList>
    </citation>
    <scope>NUCLEOTIDE SEQUENCE</scope>
    <source>
        <strain evidence="4">KCTC 12710</strain>
    </source>
</reference>